<gene>
    <name evidence="2" type="ORF">BQ2448_3527</name>
</gene>
<keyword evidence="3" id="KW-1185">Reference proteome</keyword>
<evidence type="ECO:0000256" key="1">
    <source>
        <dbReference type="SAM" id="MobiDB-lite"/>
    </source>
</evidence>
<feature type="region of interest" description="Disordered" evidence="1">
    <location>
        <begin position="228"/>
        <end position="269"/>
    </location>
</feature>
<dbReference type="AlphaFoldDB" id="A0A238FC39"/>
<sequence length="269" mass="29599">MASNSTATLDTSLFDPLRATRIHPELVLLSNALLLTQIQRSTRAEMAMLAGELRDEWKLRVGALKADWMARWIPDERHDGEVPDDAEPDAAAAHHGEPGVQRTKMIPTIVSDVDETEAMSKRVDQGVEDEFNQRIAEAERRVESAVQGREILSVEVMVGECLFEAQADDQSPDETAITLHETLVEVLAEHGIDAGVLLRRMRRDDDRQGIISSSGAANTELLTQALGTSGIRDQDPMQTGDDQVCRSSGRSRTKQESATIANDPFEDAN</sequence>
<dbReference type="EMBL" id="FMSP01000006">
    <property type="protein sequence ID" value="SCV70765.1"/>
    <property type="molecule type" value="Genomic_DNA"/>
</dbReference>
<protein>
    <submittedName>
        <fullName evidence="2">BQ2448_3527 protein</fullName>
    </submittedName>
</protein>
<feature type="region of interest" description="Disordered" evidence="1">
    <location>
        <begin position="79"/>
        <end position="101"/>
    </location>
</feature>
<reference evidence="3" key="1">
    <citation type="submission" date="2016-09" db="EMBL/GenBank/DDBJ databases">
        <authorList>
            <person name="Jeantristanb JTB J.-T."/>
            <person name="Ricardo R."/>
        </authorList>
    </citation>
    <scope>NUCLEOTIDE SEQUENCE [LARGE SCALE GENOMIC DNA]</scope>
</reference>
<proteinExistence type="predicted"/>
<feature type="compositionally biased region" description="Polar residues" evidence="1">
    <location>
        <begin position="236"/>
        <end position="260"/>
    </location>
</feature>
<evidence type="ECO:0000313" key="3">
    <source>
        <dbReference type="Proteomes" id="UP000198372"/>
    </source>
</evidence>
<organism evidence="2 3">
    <name type="scientific">Microbotryum intermedium</name>
    <dbReference type="NCBI Taxonomy" id="269621"/>
    <lineage>
        <taxon>Eukaryota</taxon>
        <taxon>Fungi</taxon>
        <taxon>Dikarya</taxon>
        <taxon>Basidiomycota</taxon>
        <taxon>Pucciniomycotina</taxon>
        <taxon>Microbotryomycetes</taxon>
        <taxon>Microbotryales</taxon>
        <taxon>Microbotryaceae</taxon>
        <taxon>Microbotryum</taxon>
    </lineage>
</organism>
<evidence type="ECO:0000313" key="2">
    <source>
        <dbReference type="EMBL" id="SCV70765.1"/>
    </source>
</evidence>
<dbReference type="OrthoDB" id="2537948at2759"/>
<accession>A0A238FC39</accession>
<dbReference type="Proteomes" id="UP000198372">
    <property type="component" value="Unassembled WGS sequence"/>
</dbReference>
<name>A0A238FC39_9BASI</name>